<proteinExistence type="predicted"/>
<dbReference type="EMBL" id="JYDT01000063">
    <property type="protein sequence ID" value="KRY86975.1"/>
    <property type="molecule type" value="Genomic_DNA"/>
</dbReference>
<organism evidence="1 2">
    <name type="scientific">Trichinella pseudospiralis</name>
    <name type="common">Parasitic roundworm</name>
    <dbReference type="NCBI Taxonomy" id="6337"/>
    <lineage>
        <taxon>Eukaryota</taxon>
        <taxon>Metazoa</taxon>
        <taxon>Ecdysozoa</taxon>
        <taxon>Nematoda</taxon>
        <taxon>Enoplea</taxon>
        <taxon>Dorylaimia</taxon>
        <taxon>Trichinellida</taxon>
        <taxon>Trichinellidae</taxon>
        <taxon>Trichinella</taxon>
    </lineage>
</organism>
<keyword evidence="2" id="KW-1185">Reference proteome</keyword>
<gene>
    <name evidence="1" type="ORF">T4D_5999</name>
</gene>
<reference evidence="1 2" key="1">
    <citation type="submission" date="2015-01" db="EMBL/GenBank/DDBJ databases">
        <title>Evolution of Trichinella species and genotypes.</title>
        <authorList>
            <person name="Korhonen P.K."/>
            <person name="Edoardo P."/>
            <person name="Giuseppe L.R."/>
            <person name="Gasser R.B."/>
        </authorList>
    </citation>
    <scope>NUCLEOTIDE SEQUENCE [LARGE SCALE GENOMIC DNA]</scope>
    <source>
        <strain evidence="1">ISS470</strain>
    </source>
</reference>
<evidence type="ECO:0000313" key="1">
    <source>
        <dbReference type="EMBL" id="KRY86975.1"/>
    </source>
</evidence>
<comment type="caution">
    <text evidence="1">The sequence shown here is derived from an EMBL/GenBank/DDBJ whole genome shotgun (WGS) entry which is preliminary data.</text>
</comment>
<sequence length="100" mass="11432">MPERGYAEAFHDRDIITAGQADAQFFICKVFTDTVMYYYVFSAMDQLRAEILNFFTSHLLQISTKISTVDISREHNLASKAITLRHNLFIEDPPTHSMAG</sequence>
<evidence type="ECO:0000313" key="2">
    <source>
        <dbReference type="Proteomes" id="UP000054995"/>
    </source>
</evidence>
<dbReference type="Proteomes" id="UP000054995">
    <property type="component" value="Unassembled WGS sequence"/>
</dbReference>
<dbReference type="AlphaFoldDB" id="A0A0V1FMH9"/>
<accession>A0A0V1FMH9</accession>
<name>A0A0V1FMH9_TRIPS</name>
<protein>
    <submittedName>
        <fullName evidence="1">Uncharacterized protein</fullName>
    </submittedName>
</protein>